<evidence type="ECO:0008006" key="3">
    <source>
        <dbReference type="Google" id="ProtNLM"/>
    </source>
</evidence>
<keyword evidence="2" id="KW-1185">Reference proteome</keyword>
<dbReference type="OrthoDB" id="2308381at2"/>
<evidence type="ECO:0000313" key="2">
    <source>
        <dbReference type="Proteomes" id="UP000286773"/>
    </source>
</evidence>
<gene>
    <name evidence="1" type="ORF">CBF27_13240</name>
</gene>
<dbReference type="RefSeq" id="WP_126815101.1">
    <property type="nucleotide sequence ID" value="NZ_NGKC01000022.1"/>
</dbReference>
<sequence>MLEIHYLVSKNDSQESVKTYEKAADFIAAQYLEVPDLQDYYIVTNVLLDGKPLQLEEQTISGLFNKLNQ</sequence>
<accession>A0A430AM29</accession>
<name>A0A430AM29_9ENTE</name>
<dbReference type="Proteomes" id="UP000286773">
    <property type="component" value="Unassembled WGS sequence"/>
</dbReference>
<dbReference type="AlphaFoldDB" id="A0A430AM29"/>
<protein>
    <recommendedName>
        <fullName evidence="3">DUF4649 domain-containing protein</fullName>
    </recommendedName>
</protein>
<dbReference type="EMBL" id="NGKC01000022">
    <property type="protein sequence ID" value="RSU09149.1"/>
    <property type="molecule type" value="Genomic_DNA"/>
</dbReference>
<comment type="caution">
    <text evidence="1">The sequence shown here is derived from an EMBL/GenBank/DDBJ whole genome shotgun (WGS) entry which is preliminary data.</text>
</comment>
<evidence type="ECO:0000313" key="1">
    <source>
        <dbReference type="EMBL" id="RSU09149.1"/>
    </source>
</evidence>
<proteinExistence type="predicted"/>
<dbReference type="Gene3D" id="3.30.1490.390">
    <property type="match status" value="1"/>
</dbReference>
<organism evidence="1 2">
    <name type="scientific">Vagococcus acidifermentans</name>
    <dbReference type="NCBI Taxonomy" id="564710"/>
    <lineage>
        <taxon>Bacteria</taxon>
        <taxon>Bacillati</taxon>
        <taxon>Bacillota</taxon>
        <taxon>Bacilli</taxon>
        <taxon>Lactobacillales</taxon>
        <taxon>Enterococcaceae</taxon>
        <taxon>Vagococcus</taxon>
    </lineage>
</organism>
<reference evidence="1 2" key="1">
    <citation type="submission" date="2017-05" db="EMBL/GenBank/DDBJ databases">
        <title>Vagococcus spp. assemblies.</title>
        <authorList>
            <person name="Gulvik C.A."/>
        </authorList>
    </citation>
    <scope>NUCLEOTIDE SEQUENCE [LARGE SCALE GENOMIC DNA]</scope>
    <source>
        <strain evidence="1 2">LMG 24798</strain>
    </source>
</reference>